<evidence type="ECO:0000313" key="2">
    <source>
        <dbReference type="Proteomes" id="UP001162501"/>
    </source>
</evidence>
<name>A0ACB0E7H6_RANTA</name>
<sequence length="142" mass="15020">MSRSPLPADPSSRSLDYGNERRVDRGPRVRGAGPRPRAPLGFLCALALPIAVSEPVPLPNPGRARERSPVTSAALILLPFAVRIAAKPGSARAKKWKGERLSASRRQLAKSPSPVQTLAIPTATFSLPSGFPLACGERAPGR</sequence>
<accession>A0ACB0E7H6</accession>
<evidence type="ECO:0000313" key="1">
    <source>
        <dbReference type="EMBL" id="CAI9696595.1"/>
    </source>
</evidence>
<protein>
    <submittedName>
        <fullName evidence="1">Uncharacterized protein</fullName>
    </submittedName>
</protein>
<proteinExistence type="predicted"/>
<dbReference type="EMBL" id="OX596100">
    <property type="protein sequence ID" value="CAI9696595.1"/>
    <property type="molecule type" value="Genomic_DNA"/>
</dbReference>
<organism evidence="1 2">
    <name type="scientific">Rangifer tarandus platyrhynchus</name>
    <name type="common">Svalbard reindeer</name>
    <dbReference type="NCBI Taxonomy" id="3082113"/>
    <lineage>
        <taxon>Eukaryota</taxon>
        <taxon>Metazoa</taxon>
        <taxon>Chordata</taxon>
        <taxon>Craniata</taxon>
        <taxon>Vertebrata</taxon>
        <taxon>Euteleostomi</taxon>
        <taxon>Mammalia</taxon>
        <taxon>Eutheria</taxon>
        <taxon>Laurasiatheria</taxon>
        <taxon>Artiodactyla</taxon>
        <taxon>Ruminantia</taxon>
        <taxon>Pecora</taxon>
        <taxon>Cervidae</taxon>
        <taxon>Odocoileinae</taxon>
        <taxon>Rangifer</taxon>
    </lineage>
</organism>
<gene>
    <name evidence="1" type="ORF">MRATA1EN3_LOCUS7808</name>
</gene>
<reference evidence="1" key="1">
    <citation type="submission" date="2023-05" db="EMBL/GenBank/DDBJ databases">
        <authorList>
            <consortium name="ELIXIR-Norway"/>
        </authorList>
    </citation>
    <scope>NUCLEOTIDE SEQUENCE</scope>
</reference>
<dbReference type="Proteomes" id="UP001162501">
    <property type="component" value="Chromosome 16"/>
</dbReference>